<accession>A0A8G2N3U7</accession>
<evidence type="ECO:0000313" key="3">
    <source>
        <dbReference type="Proteomes" id="UP000035174"/>
    </source>
</evidence>
<sequence length="84" mass="9472">MALVIEAFRDKETGFIYKVGEEYNGARVEFLTGKGVLKATDTQSTNFSNLKVDELKRELDELGVNYDSKAKKAELLELLESHTD</sequence>
<proteinExistence type="predicted"/>
<dbReference type="InterPro" id="IPR036269">
    <property type="entry name" value="Rho_N_sf"/>
</dbReference>
<dbReference type="EMBL" id="LCVB01000027">
    <property type="protein sequence ID" value="KLJ29752.1"/>
    <property type="molecule type" value="Genomic_DNA"/>
</dbReference>
<dbReference type="InterPro" id="IPR025856">
    <property type="entry name" value="HeH/LEM_domain"/>
</dbReference>
<organism evidence="2 3">
    <name type="scientific">Streptococcus agalactiae</name>
    <dbReference type="NCBI Taxonomy" id="1311"/>
    <lineage>
        <taxon>Bacteria</taxon>
        <taxon>Bacillati</taxon>
        <taxon>Bacillota</taxon>
        <taxon>Bacilli</taxon>
        <taxon>Lactobacillales</taxon>
        <taxon>Streptococcaceae</taxon>
        <taxon>Streptococcus</taxon>
    </lineage>
</organism>
<dbReference type="AlphaFoldDB" id="A0A8G2N3U7"/>
<dbReference type="Gene3D" id="1.10.720.30">
    <property type="entry name" value="SAP domain"/>
    <property type="match status" value="1"/>
</dbReference>
<reference evidence="2 3" key="1">
    <citation type="journal article" date="2015" name="PLoS ONE">
        <title>Genomic analysis reveals the molecular basis for capsule loss in the group B streptococcus population.</title>
        <authorList>
            <consortium name="DEVANI Consortium"/>
            <person name="Rosini R."/>
            <person name="Campisi E."/>
            <person name="De Chiara M."/>
            <person name="Tettelin H."/>
            <person name="Rinaudo D."/>
            <person name="Toniolo C."/>
            <person name="Metruccio M."/>
            <person name="Guidotti S."/>
            <person name="Sorensen U.B."/>
            <person name="Kilian M."/>
            <person name="Ramirez M."/>
            <person name="Janulczyk R."/>
            <person name="Donati C."/>
            <person name="Grandi G."/>
            <person name="Margarit I."/>
        </authorList>
    </citation>
    <scope>NUCLEOTIDE SEQUENCE [LARGE SCALE GENOMIC DNA]</scope>
    <source>
        <strain evidence="2 3">ES-PW-063</strain>
    </source>
</reference>
<dbReference type="Pfam" id="PF12949">
    <property type="entry name" value="HeH"/>
    <property type="match status" value="1"/>
</dbReference>
<gene>
    <name evidence="2" type="ORF">WA45_05240</name>
</gene>
<feature type="domain" description="HeH/LEM" evidence="1">
    <location>
        <begin position="48"/>
        <end position="80"/>
    </location>
</feature>
<evidence type="ECO:0000259" key="1">
    <source>
        <dbReference type="Pfam" id="PF12949"/>
    </source>
</evidence>
<dbReference type="Proteomes" id="UP000035174">
    <property type="component" value="Unassembled WGS sequence"/>
</dbReference>
<dbReference type="InterPro" id="IPR036361">
    <property type="entry name" value="SAP_dom_sf"/>
</dbReference>
<dbReference type="RefSeq" id="WP_001229661.1">
    <property type="nucleotide sequence ID" value="NZ_AP020310.1"/>
</dbReference>
<dbReference type="CDD" id="cd12935">
    <property type="entry name" value="LEM_like"/>
    <property type="match status" value="1"/>
</dbReference>
<dbReference type="SUPFAM" id="SSF68912">
    <property type="entry name" value="Rho N-terminal domain-like"/>
    <property type="match status" value="1"/>
</dbReference>
<name>A0A8G2N3U7_STRAG</name>
<protein>
    <recommendedName>
        <fullName evidence="1">HeH/LEM domain-containing protein</fullName>
    </recommendedName>
</protein>
<evidence type="ECO:0000313" key="2">
    <source>
        <dbReference type="EMBL" id="KLJ29752.1"/>
    </source>
</evidence>
<comment type="caution">
    <text evidence="2">The sequence shown here is derived from an EMBL/GenBank/DDBJ whole genome shotgun (WGS) entry which is preliminary data.</text>
</comment>